<dbReference type="InterPro" id="IPR009056">
    <property type="entry name" value="Cyt_c-like_dom"/>
</dbReference>
<evidence type="ECO:0000256" key="2">
    <source>
        <dbReference type="ARBA" id="ARBA00022723"/>
    </source>
</evidence>
<organism evidence="7 8">
    <name type="scientific">Mesonia profundi</name>
    <dbReference type="NCBI Taxonomy" id="3070998"/>
    <lineage>
        <taxon>Bacteria</taxon>
        <taxon>Pseudomonadati</taxon>
        <taxon>Bacteroidota</taxon>
        <taxon>Flavobacteriia</taxon>
        <taxon>Flavobacteriales</taxon>
        <taxon>Flavobacteriaceae</taxon>
        <taxon>Mesonia</taxon>
    </lineage>
</organism>
<evidence type="ECO:0000256" key="4">
    <source>
        <dbReference type="PROSITE-ProRule" id="PRU00433"/>
    </source>
</evidence>
<protein>
    <submittedName>
        <fullName evidence="7">C-type cytochrome</fullName>
    </submittedName>
</protein>
<dbReference type="Pfam" id="PF00034">
    <property type="entry name" value="Cytochrom_C"/>
    <property type="match status" value="1"/>
</dbReference>
<reference evidence="7 8" key="1">
    <citation type="submission" date="2023-08" db="EMBL/GenBank/DDBJ databases">
        <title>Mesonia sp. MT50, isolated from deep-sea sediment of the Mariana Trench.</title>
        <authorList>
            <person name="Fu H."/>
        </authorList>
    </citation>
    <scope>NUCLEOTIDE SEQUENCE [LARGE SCALE GENOMIC DNA]</scope>
    <source>
        <strain evidence="7 8">MT50</strain>
    </source>
</reference>
<evidence type="ECO:0000256" key="1">
    <source>
        <dbReference type="ARBA" id="ARBA00022617"/>
    </source>
</evidence>
<evidence type="ECO:0000259" key="6">
    <source>
        <dbReference type="PROSITE" id="PS51007"/>
    </source>
</evidence>
<evidence type="ECO:0000313" key="7">
    <source>
        <dbReference type="EMBL" id="MDQ7918345.1"/>
    </source>
</evidence>
<keyword evidence="3 4" id="KW-0408">Iron</keyword>
<dbReference type="RefSeq" id="WP_308865340.1">
    <property type="nucleotide sequence ID" value="NZ_JAVHUL010000039.1"/>
</dbReference>
<gene>
    <name evidence="7" type="ORF">RBU60_12240</name>
</gene>
<dbReference type="PROSITE" id="PS51007">
    <property type="entry name" value="CYTC"/>
    <property type="match status" value="1"/>
</dbReference>
<keyword evidence="1 4" id="KW-0349">Heme</keyword>
<evidence type="ECO:0000313" key="8">
    <source>
        <dbReference type="Proteomes" id="UP001230915"/>
    </source>
</evidence>
<dbReference type="SUPFAM" id="SSF46626">
    <property type="entry name" value="Cytochrome c"/>
    <property type="match status" value="1"/>
</dbReference>
<feature type="domain" description="Cytochrome c" evidence="6">
    <location>
        <begin position="80"/>
        <end position="169"/>
    </location>
</feature>
<evidence type="ECO:0000256" key="5">
    <source>
        <dbReference type="SAM" id="MobiDB-lite"/>
    </source>
</evidence>
<comment type="caution">
    <text evidence="7">The sequence shown here is derived from an EMBL/GenBank/DDBJ whole genome shotgun (WGS) entry which is preliminary data.</text>
</comment>
<name>A0ABU1A3Q9_9FLAO</name>
<dbReference type="PROSITE" id="PS51257">
    <property type="entry name" value="PROKAR_LIPOPROTEIN"/>
    <property type="match status" value="1"/>
</dbReference>
<dbReference type="Gene3D" id="1.10.760.10">
    <property type="entry name" value="Cytochrome c-like domain"/>
    <property type="match status" value="1"/>
</dbReference>
<dbReference type="EMBL" id="JAVHUL010000039">
    <property type="protein sequence ID" value="MDQ7918345.1"/>
    <property type="molecule type" value="Genomic_DNA"/>
</dbReference>
<accession>A0ABU1A3Q9</accession>
<dbReference type="Proteomes" id="UP001230915">
    <property type="component" value="Unassembled WGS sequence"/>
</dbReference>
<proteinExistence type="predicted"/>
<keyword evidence="8" id="KW-1185">Reference proteome</keyword>
<sequence>MKNYLKMSVLLLSFSGILISCGGEKKEDKKKEKITLNQNKSDKKADKKKDKTPASERVELDNKGVGPISNVDLAETIDKDMANKGKGVYDKMCTACHKPTKRFIGPAPSGILERRSPEWVMNMILAPEKMVREDALAKDLLIEFNGSPMANQGLTEEEARQVLEYFRTL</sequence>
<dbReference type="InterPro" id="IPR036909">
    <property type="entry name" value="Cyt_c-like_dom_sf"/>
</dbReference>
<keyword evidence="2 4" id="KW-0479">Metal-binding</keyword>
<feature type="region of interest" description="Disordered" evidence="5">
    <location>
        <begin position="24"/>
        <end position="62"/>
    </location>
</feature>
<evidence type="ECO:0000256" key="3">
    <source>
        <dbReference type="ARBA" id="ARBA00023004"/>
    </source>
</evidence>